<proteinExistence type="predicted"/>
<reference evidence="2" key="1">
    <citation type="submission" date="2020-11" db="EMBL/GenBank/DDBJ databases">
        <authorList>
            <consortium name="DOE Joint Genome Institute"/>
            <person name="Ahrendt S."/>
            <person name="Riley R."/>
            <person name="Andreopoulos W."/>
            <person name="Labutti K."/>
            <person name="Pangilinan J."/>
            <person name="Ruiz-Duenas F.J."/>
            <person name="Barrasa J.M."/>
            <person name="Sanchez-Garcia M."/>
            <person name="Camarero S."/>
            <person name="Miyauchi S."/>
            <person name="Serrano A."/>
            <person name="Linde D."/>
            <person name="Babiker R."/>
            <person name="Drula E."/>
            <person name="Ayuso-Fernandez I."/>
            <person name="Pacheco R."/>
            <person name="Padilla G."/>
            <person name="Ferreira P."/>
            <person name="Barriuso J."/>
            <person name="Kellner H."/>
            <person name="Castanera R."/>
            <person name="Alfaro M."/>
            <person name="Ramirez L."/>
            <person name="Pisabarro A.G."/>
            <person name="Kuo A."/>
            <person name="Tritt A."/>
            <person name="Lipzen A."/>
            <person name="He G."/>
            <person name="Yan M."/>
            <person name="Ng V."/>
            <person name="Cullen D."/>
            <person name="Martin F."/>
            <person name="Rosso M.-N."/>
            <person name="Henrissat B."/>
            <person name="Hibbett D."/>
            <person name="Martinez A.T."/>
            <person name="Grigoriev I.V."/>
        </authorList>
    </citation>
    <scope>NUCLEOTIDE SEQUENCE</scope>
    <source>
        <strain evidence="2">AH 40177</strain>
    </source>
</reference>
<protein>
    <submittedName>
        <fullName evidence="2">Uncharacterized protein</fullName>
    </submittedName>
</protein>
<dbReference type="OrthoDB" id="3069791at2759"/>
<dbReference type="Proteomes" id="UP000772434">
    <property type="component" value="Unassembled WGS sequence"/>
</dbReference>
<dbReference type="AlphaFoldDB" id="A0A9P5TWQ6"/>
<feature type="compositionally biased region" description="Acidic residues" evidence="1">
    <location>
        <begin position="15"/>
        <end position="26"/>
    </location>
</feature>
<organism evidence="2 3">
    <name type="scientific">Rhodocollybia butyracea</name>
    <dbReference type="NCBI Taxonomy" id="206335"/>
    <lineage>
        <taxon>Eukaryota</taxon>
        <taxon>Fungi</taxon>
        <taxon>Dikarya</taxon>
        <taxon>Basidiomycota</taxon>
        <taxon>Agaricomycotina</taxon>
        <taxon>Agaricomycetes</taxon>
        <taxon>Agaricomycetidae</taxon>
        <taxon>Agaricales</taxon>
        <taxon>Marasmiineae</taxon>
        <taxon>Omphalotaceae</taxon>
        <taxon>Rhodocollybia</taxon>
    </lineage>
</organism>
<gene>
    <name evidence="2" type="ORF">BDP27DRAFT_1437748</name>
</gene>
<feature type="region of interest" description="Disordered" evidence="1">
    <location>
        <begin position="1"/>
        <end position="72"/>
    </location>
</feature>
<dbReference type="EMBL" id="JADNRY010000847">
    <property type="protein sequence ID" value="KAF9025838.1"/>
    <property type="molecule type" value="Genomic_DNA"/>
</dbReference>
<evidence type="ECO:0000256" key="1">
    <source>
        <dbReference type="SAM" id="MobiDB-lite"/>
    </source>
</evidence>
<evidence type="ECO:0000313" key="2">
    <source>
        <dbReference type="EMBL" id="KAF9025838.1"/>
    </source>
</evidence>
<name>A0A9P5TWQ6_9AGAR</name>
<accession>A0A9P5TWQ6</accession>
<keyword evidence="3" id="KW-1185">Reference proteome</keyword>
<sequence length="208" mass="23018">MEEYDDVSSEHQESFDDEQFEQDELEANTPQPDTPVKKSKGKARCQHAPTPLDSFEGDDELQHDIPEAQGKMYYRHASSSLDSDDDEPPSKKAKKPEPVILQVIVLIPKEVVARPGTRKPASSSKFNIANFVQKNPFKFGSTDKYSVFLGGIASVMDCSVDLLRPTKLQYKMKTPATSPILAMGSEIAFKELIDEVVSKIAVLGLKSA</sequence>
<comment type="caution">
    <text evidence="2">The sequence shown here is derived from an EMBL/GenBank/DDBJ whole genome shotgun (WGS) entry which is preliminary data.</text>
</comment>
<evidence type="ECO:0000313" key="3">
    <source>
        <dbReference type="Proteomes" id="UP000772434"/>
    </source>
</evidence>